<feature type="region of interest" description="Disordered" evidence="1">
    <location>
        <begin position="351"/>
        <end position="370"/>
    </location>
</feature>
<name>A0AAD5C0N9_AMBAR</name>
<gene>
    <name evidence="2" type="ORF">M8C21_001897</name>
</gene>
<organism evidence="2 3">
    <name type="scientific">Ambrosia artemisiifolia</name>
    <name type="common">Common ragweed</name>
    <dbReference type="NCBI Taxonomy" id="4212"/>
    <lineage>
        <taxon>Eukaryota</taxon>
        <taxon>Viridiplantae</taxon>
        <taxon>Streptophyta</taxon>
        <taxon>Embryophyta</taxon>
        <taxon>Tracheophyta</taxon>
        <taxon>Spermatophyta</taxon>
        <taxon>Magnoliopsida</taxon>
        <taxon>eudicotyledons</taxon>
        <taxon>Gunneridae</taxon>
        <taxon>Pentapetalae</taxon>
        <taxon>asterids</taxon>
        <taxon>campanulids</taxon>
        <taxon>Asterales</taxon>
        <taxon>Asteraceae</taxon>
        <taxon>Asteroideae</taxon>
        <taxon>Heliantheae alliance</taxon>
        <taxon>Heliantheae</taxon>
        <taxon>Ambrosia</taxon>
    </lineage>
</organism>
<feature type="region of interest" description="Disordered" evidence="1">
    <location>
        <begin position="293"/>
        <end position="316"/>
    </location>
</feature>
<evidence type="ECO:0000313" key="3">
    <source>
        <dbReference type="Proteomes" id="UP001206925"/>
    </source>
</evidence>
<feature type="compositionally biased region" description="Basic and acidic residues" evidence="1">
    <location>
        <begin position="293"/>
        <end position="306"/>
    </location>
</feature>
<proteinExistence type="predicted"/>
<evidence type="ECO:0000313" key="2">
    <source>
        <dbReference type="EMBL" id="KAI7732719.1"/>
    </source>
</evidence>
<protein>
    <submittedName>
        <fullName evidence="2">Uncharacterized protein</fullName>
    </submittedName>
</protein>
<feature type="compositionally biased region" description="Low complexity" evidence="1">
    <location>
        <begin position="307"/>
        <end position="316"/>
    </location>
</feature>
<feature type="region of interest" description="Disordered" evidence="1">
    <location>
        <begin position="1"/>
        <end position="20"/>
    </location>
</feature>
<reference evidence="2" key="1">
    <citation type="submission" date="2022-06" db="EMBL/GenBank/DDBJ databases">
        <title>Uncovering the hologenomic basis of an extraordinary plant invasion.</title>
        <authorList>
            <person name="Bieker V.C."/>
            <person name="Martin M.D."/>
            <person name="Gilbert T."/>
            <person name="Hodgins K."/>
            <person name="Battlay P."/>
            <person name="Petersen B."/>
            <person name="Wilson J."/>
        </authorList>
    </citation>
    <scope>NUCLEOTIDE SEQUENCE</scope>
    <source>
        <strain evidence="2">AA19_3_7</strain>
        <tissue evidence="2">Leaf</tissue>
    </source>
</reference>
<dbReference type="Proteomes" id="UP001206925">
    <property type="component" value="Unassembled WGS sequence"/>
</dbReference>
<dbReference type="AlphaFoldDB" id="A0AAD5C0N9"/>
<sequence>MTDLPSGEISSEPAGHAVPGASTNLTRLVVFRNGDPIILRDSEPESDNVDPNHQNIQDLELGADLNYQNTQDMIADNITDAEEKHNRLKRGRKRKMDSLTLEAVEKFFGKPIEEAAKSLDGNRSTLKRFCPVHDMTCQVDMPSGEISSEPSGHAVPSKSTDLTPLVVFRRDSQPESDNVDPNHQNIQDLELGADLNYQNTQDKIAQQLTSLPGLHDPGLSTENWPSAQQYESDDALWELLWADSMIQKSDFSASNVSFGSRENNKVISHLNPMGAALIIISGVVMDHEKSCQGKMDHGLNESEPRKSGSFSHISSTNSSFRRRSFNRFGSSHHEIDDDSVSEAGDIGDRALSSRRYSESGRPRFSFDNTGENVGLPIQEHPFKDSQIPTASPASPGAILLGKDQNEECKKELPWYLTYMSSRVHLAVLGILGLRTALSN</sequence>
<evidence type="ECO:0000256" key="1">
    <source>
        <dbReference type="SAM" id="MobiDB-lite"/>
    </source>
</evidence>
<dbReference type="EMBL" id="JAMZMK010010175">
    <property type="protein sequence ID" value="KAI7732719.1"/>
    <property type="molecule type" value="Genomic_DNA"/>
</dbReference>
<comment type="caution">
    <text evidence="2">The sequence shown here is derived from an EMBL/GenBank/DDBJ whole genome shotgun (WGS) entry which is preliminary data.</text>
</comment>
<keyword evidence="3" id="KW-1185">Reference proteome</keyword>
<accession>A0AAD5C0N9</accession>